<reference evidence="1" key="1">
    <citation type="submission" date="2023-03" db="EMBL/GenBank/DDBJ databases">
        <title>Massive genome expansion in bonnet fungi (Mycena s.s.) driven by repeated elements and novel gene families across ecological guilds.</title>
        <authorList>
            <consortium name="Lawrence Berkeley National Laboratory"/>
            <person name="Harder C.B."/>
            <person name="Miyauchi S."/>
            <person name="Viragh M."/>
            <person name="Kuo A."/>
            <person name="Thoen E."/>
            <person name="Andreopoulos B."/>
            <person name="Lu D."/>
            <person name="Skrede I."/>
            <person name="Drula E."/>
            <person name="Henrissat B."/>
            <person name="Morin E."/>
            <person name="Kohler A."/>
            <person name="Barry K."/>
            <person name="LaButti K."/>
            <person name="Morin E."/>
            <person name="Salamov A."/>
            <person name="Lipzen A."/>
            <person name="Mereny Z."/>
            <person name="Hegedus B."/>
            <person name="Baldrian P."/>
            <person name="Stursova M."/>
            <person name="Weitz H."/>
            <person name="Taylor A."/>
            <person name="Grigoriev I.V."/>
            <person name="Nagy L.G."/>
            <person name="Martin F."/>
            <person name="Kauserud H."/>
        </authorList>
    </citation>
    <scope>NUCLEOTIDE SEQUENCE</scope>
    <source>
        <strain evidence="1">9284</strain>
    </source>
</reference>
<organism evidence="1 2">
    <name type="scientific">Roridomyces roridus</name>
    <dbReference type="NCBI Taxonomy" id="1738132"/>
    <lineage>
        <taxon>Eukaryota</taxon>
        <taxon>Fungi</taxon>
        <taxon>Dikarya</taxon>
        <taxon>Basidiomycota</taxon>
        <taxon>Agaricomycotina</taxon>
        <taxon>Agaricomycetes</taxon>
        <taxon>Agaricomycetidae</taxon>
        <taxon>Agaricales</taxon>
        <taxon>Marasmiineae</taxon>
        <taxon>Mycenaceae</taxon>
        <taxon>Roridomyces</taxon>
    </lineage>
</organism>
<dbReference type="Proteomes" id="UP001221142">
    <property type="component" value="Unassembled WGS sequence"/>
</dbReference>
<keyword evidence="2" id="KW-1185">Reference proteome</keyword>
<comment type="caution">
    <text evidence="1">The sequence shown here is derived from an EMBL/GenBank/DDBJ whole genome shotgun (WGS) entry which is preliminary data.</text>
</comment>
<accession>A0AAD7BS85</accession>
<name>A0AAD7BS85_9AGAR</name>
<dbReference type="InterPro" id="IPR032675">
    <property type="entry name" value="LRR_dom_sf"/>
</dbReference>
<sequence>MINIPQEIIQLILADFDAVVERAWLQNISLVNGHFAVPAQRILFKSLAIEGDDRTNWRPTIERALNLATGSPHLTSYVKDLTVVLPRSNYPEEQNLLLRLLLKLPNIQRFVIKGVGVRWASLAQELQSALFDFLHQPGLEQLHLISIFDIPLHTMAFIMQNMRVLSLQNVTVQKSEDTHAVIDDALPKLRHLRVSMYWESIFVALRPNTRCMAAVTQLTIQEPSASAVELLDAAAATLAYLQLEYFSNPSLEFKLPHLPHLVSLDLQIRPFNALLPPALPDLLASNAAALPALRTLTIHICLPVRYSSVRPLAPKDLAIFEVIPNAQPLSVLPAAFPRLSRCVWDLVFAEIPHGRETFTLFCTAVQQNLAGWPEGGVLDVRESVRRRNAELP</sequence>
<proteinExistence type="predicted"/>
<dbReference type="SUPFAM" id="SSF52047">
    <property type="entry name" value="RNI-like"/>
    <property type="match status" value="1"/>
</dbReference>
<evidence type="ECO:0000313" key="1">
    <source>
        <dbReference type="EMBL" id="KAJ7628960.1"/>
    </source>
</evidence>
<gene>
    <name evidence="1" type="ORF">FB45DRAFT_46560</name>
</gene>
<dbReference type="AlphaFoldDB" id="A0AAD7BS85"/>
<dbReference type="Gene3D" id="3.80.10.10">
    <property type="entry name" value="Ribonuclease Inhibitor"/>
    <property type="match status" value="1"/>
</dbReference>
<protein>
    <submittedName>
        <fullName evidence="1">Uncharacterized protein</fullName>
    </submittedName>
</protein>
<evidence type="ECO:0000313" key="2">
    <source>
        <dbReference type="Proteomes" id="UP001221142"/>
    </source>
</evidence>
<dbReference type="EMBL" id="JARKIF010000010">
    <property type="protein sequence ID" value="KAJ7628960.1"/>
    <property type="molecule type" value="Genomic_DNA"/>
</dbReference>